<evidence type="ECO:0000313" key="1">
    <source>
        <dbReference type="EMBL" id="TWT95803.1"/>
    </source>
</evidence>
<gene>
    <name evidence="1" type="ORF">Pla108_28800</name>
</gene>
<protein>
    <recommendedName>
        <fullName evidence="3">PEP-CTERM protein-sorting domain-containing protein</fullName>
    </recommendedName>
</protein>
<reference evidence="1 2" key="1">
    <citation type="submission" date="2019-02" db="EMBL/GenBank/DDBJ databases">
        <title>Deep-cultivation of Planctomycetes and their phenomic and genomic characterization uncovers novel biology.</title>
        <authorList>
            <person name="Wiegand S."/>
            <person name="Jogler M."/>
            <person name="Boedeker C."/>
            <person name="Pinto D."/>
            <person name="Vollmers J."/>
            <person name="Rivas-Marin E."/>
            <person name="Kohn T."/>
            <person name="Peeters S.H."/>
            <person name="Heuer A."/>
            <person name="Rast P."/>
            <person name="Oberbeckmann S."/>
            <person name="Bunk B."/>
            <person name="Jeske O."/>
            <person name="Meyerdierks A."/>
            <person name="Storesund J.E."/>
            <person name="Kallscheuer N."/>
            <person name="Luecker S."/>
            <person name="Lage O.M."/>
            <person name="Pohl T."/>
            <person name="Merkel B.J."/>
            <person name="Hornburger P."/>
            <person name="Mueller R.-W."/>
            <person name="Bruemmer F."/>
            <person name="Labrenz M."/>
            <person name="Spormann A.M."/>
            <person name="Op Den Camp H."/>
            <person name="Overmann J."/>
            <person name="Amann R."/>
            <person name="Jetten M.S.M."/>
            <person name="Mascher T."/>
            <person name="Medema M.H."/>
            <person name="Devos D.P."/>
            <person name="Kaster A.-K."/>
            <person name="Ovreas L."/>
            <person name="Rohde M."/>
            <person name="Galperin M.Y."/>
            <person name="Jogler C."/>
        </authorList>
    </citation>
    <scope>NUCLEOTIDE SEQUENCE [LARGE SCALE GENOMIC DNA]</scope>
    <source>
        <strain evidence="1 2">Pla108</strain>
    </source>
</reference>
<dbReference type="PROSITE" id="PS00018">
    <property type="entry name" value="EF_HAND_1"/>
    <property type="match status" value="1"/>
</dbReference>
<organism evidence="1 2">
    <name type="scientific">Botrimarina colliarenosi</name>
    <dbReference type="NCBI Taxonomy" id="2528001"/>
    <lineage>
        <taxon>Bacteria</taxon>
        <taxon>Pseudomonadati</taxon>
        <taxon>Planctomycetota</taxon>
        <taxon>Planctomycetia</taxon>
        <taxon>Pirellulales</taxon>
        <taxon>Lacipirellulaceae</taxon>
        <taxon>Botrimarina</taxon>
    </lineage>
</organism>
<accession>A0A5C6ABX3</accession>
<dbReference type="InterPro" id="IPR018247">
    <property type="entry name" value="EF_Hand_1_Ca_BS"/>
</dbReference>
<name>A0A5C6ABX3_9BACT</name>
<dbReference type="Proteomes" id="UP000317421">
    <property type="component" value="Unassembled WGS sequence"/>
</dbReference>
<proteinExistence type="predicted"/>
<evidence type="ECO:0008006" key="3">
    <source>
        <dbReference type="Google" id="ProtNLM"/>
    </source>
</evidence>
<evidence type="ECO:0000313" key="2">
    <source>
        <dbReference type="Proteomes" id="UP000317421"/>
    </source>
</evidence>
<comment type="caution">
    <text evidence="1">The sequence shown here is derived from an EMBL/GenBank/DDBJ whole genome shotgun (WGS) entry which is preliminary data.</text>
</comment>
<dbReference type="NCBIfam" id="TIGR02595">
    <property type="entry name" value="PEP_CTERM"/>
    <property type="match status" value="1"/>
</dbReference>
<dbReference type="RefSeq" id="WP_197526560.1">
    <property type="nucleotide sequence ID" value="NZ_SJPR01000004.1"/>
</dbReference>
<dbReference type="AlphaFoldDB" id="A0A5C6ABX3"/>
<dbReference type="InterPro" id="IPR013424">
    <property type="entry name" value="Ice-binding_C"/>
</dbReference>
<dbReference type="EMBL" id="SJPR01000004">
    <property type="protein sequence ID" value="TWT95803.1"/>
    <property type="molecule type" value="Genomic_DNA"/>
</dbReference>
<sequence>MFTHSNSTSSRRWSSVAILSVALPCVLSTFATASGYRPVGVGAVVPGSGVSRLYPSGPASPYTAIRVWGKESVNDLNVDSTPTIGTRHEQLQQWDGWGGVADGHNYNGTRQTPNQLEDETDALANSRDALFANLLQDRTSLVFSIDDESYGWNAAGAWGKMRSVPSAGPLSTASGLTLAGAGEITRSIPGSLGLNRWSIQAGVDGRNYATAPTSRDLAGLELWGKGIDQDPQALGDADKYSLRNDHWQTDADGTWSVFNADGTGYLSHTTVVDAVTSLLGAVPSTAGDPNASRESLIDVDALMVRDGTGNPNRFDLCTDPMNCTFAPTRGVDQEGIPLVDGLLGPTIPDMVIFSIRQIADGTGYYATGSELFVLNQYGGVSFLNQGGHLWDPAFALNNLALVGVNIGDPVQGIEYTVPDIDALEAIGDLVETIPLPGDFNRDGLVNAADYTVWRDGLGAGFDLDDYETWSGAYGGSGIVGTGPGVGPVGVPEPGTLVLIGLGITLAHAQLNRRQKRRYAGTAPSDTDCLEPAVHVAATFRNRQSR</sequence>
<keyword evidence="2" id="KW-1185">Reference proteome</keyword>